<comment type="function">
    <text evidence="9">Required for normal Golgi function.</text>
</comment>
<dbReference type="PANTHER" id="PTHR21506:SF0">
    <property type="entry name" value="CONSERVED OLIGOMERIC GOLGI COMPLEX SUBUNIT 6"/>
    <property type="match status" value="1"/>
</dbReference>
<dbReference type="InterPro" id="IPR048368">
    <property type="entry name" value="COG6_N"/>
</dbReference>
<comment type="similarity">
    <text evidence="2 9">Belongs to the COG6 family.</text>
</comment>
<dbReference type="GO" id="GO:0000139">
    <property type="term" value="C:Golgi membrane"/>
    <property type="evidence" value="ECO:0007669"/>
    <property type="project" value="UniProtKB-SubCell"/>
</dbReference>
<keyword evidence="5 9" id="KW-0653">Protein transport</keyword>
<evidence type="ECO:0000256" key="8">
    <source>
        <dbReference type="ARBA" id="ARBA00031348"/>
    </source>
</evidence>
<evidence type="ECO:0000256" key="9">
    <source>
        <dbReference type="RuleBase" id="RU365075"/>
    </source>
</evidence>
<dbReference type="Pfam" id="PF06419">
    <property type="entry name" value="COG6_N"/>
    <property type="match status" value="1"/>
</dbReference>
<feature type="region of interest" description="Disordered" evidence="11">
    <location>
        <begin position="305"/>
        <end position="330"/>
    </location>
</feature>
<organism evidence="14">
    <name type="scientific">Amorphochlora amoebiformis</name>
    <dbReference type="NCBI Taxonomy" id="1561963"/>
    <lineage>
        <taxon>Eukaryota</taxon>
        <taxon>Sar</taxon>
        <taxon>Rhizaria</taxon>
        <taxon>Cercozoa</taxon>
        <taxon>Chlorarachniophyceae</taxon>
        <taxon>Amorphochlora</taxon>
    </lineage>
</organism>
<gene>
    <name evidence="14" type="ORF">LAMO00422_LOCUS514</name>
</gene>
<comment type="subcellular location">
    <subcellularLocation>
        <location evidence="1 9">Golgi apparatus membrane</location>
        <topology evidence="1 9">Peripheral membrane protein</topology>
    </subcellularLocation>
</comment>
<dbReference type="GO" id="GO:0017119">
    <property type="term" value="C:Golgi transport complex"/>
    <property type="evidence" value="ECO:0007669"/>
    <property type="project" value="UniProtKB-UniRule"/>
</dbReference>
<evidence type="ECO:0000259" key="12">
    <source>
        <dbReference type="Pfam" id="PF06419"/>
    </source>
</evidence>
<evidence type="ECO:0000256" key="2">
    <source>
        <dbReference type="ARBA" id="ARBA00011023"/>
    </source>
</evidence>
<comment type="subunit">
    <text evidence="9">Component of the conserved oligomeric Golgi complex.</text>
</comment>
<evidence type="ECO:0000256" key="11">
    <source>
        <dbReference type="SAM" id="MobiDB-lite"/>
    </source>
</evidence>
<dbReference type="AlphaFoldDB" id="A0A7S0GPL8"/>
<name>A0A7S0GPL8_9EUKA</name>
<keyword evidence="10" id="KW-0175">Coiled coil</keyword>
<sequence length="655" mass="72807">MTTQGLQSKVKRLLSSNISLSSKGMLISLRGVSEFIPSGGNDLAARRQLQHQLEEKDLDHCKQLVAGFAPVERLLESAGKVLEDLDKTITLATEKVERAKENTSTLVERAAALQTERATLKGKSRVVQKLLHQFQLDPKYSKALGGSEVGPDFLEAIARVNDIRKNCHILLRTYQRVGVEMVESLSKKQENAYRKLFHWTQNQVQMIAQSPIRSTANPNFVKALALLRERPAYFSHCFDALADARRVVIIKRFIAALCRGGPNGQPRPIEIHAGDPIRYVSDMLAWVHQTLADEREFLTSIISPRSQRSQGSRMQGEDEKKMKMGKETDEKQDSTDVILIGAVSRVLEGVARPLSVRVEQSLVFQPSSTISYNLRSVLDFYAHTLRPLVDPAGIFANALNNLVKKAQETFVRLTKAQTDQLREATPPYTSDLSPPAAIQTLLDQITQLIRVHESCLVEAHEKDKAFIPILEDTIEAVKDSGEDSGKGLSGPNRAVYLLNILCSLESALKSSEPSIRHVSSKITAEIKTRVSALVKEQADLFLKKSGLYPSVKALSTRNRKIPMEEVKGLDEMSLRKSLSDFYSYLVGITSLLSAEMDRVGDPWIRVTVREGVGLIVCEAYSTLDTAIRSDEGYGSRKGSGILKHNPEQIKTLLDI</sequence>
<keyword evidence="6 9" id="KW-0333">Golgi apparatus</keyword>
<dbReference type="EMBL" id="HBEM01000705">
    <property type="protein sequence ID" value="CAD8428982.1"/>
    <property type="molecule type" value="Transcribed_RNA"/>
</dbReference>
<feature type="compositionally biased region" description="Basic and acidic residues" evidence="11">
    <location>
        <begin position="315"/>
        <end position="330"/>
    </location>
</feature>
<accession>A0A7S0GPL8</accession>
<protein>
    <recommendedName>
        <fullName evidence="3 9">Conserved oligomeric Golgi complex subunit 6</fullName>
        <shortName evidence="9">COG complex subunit 6</shortName>
    </recommendedName>
    <alternativeName>
        <fullName evidence="8 9">Component of oligomeric Golgi complex 6</fullName>
    </alternativeName>
</protein>
<reference evidence="14" key="1">
    <citation type="submission" date="2021-01" db="EMBL/GenBank/DDBJ databases">
        <authorList>
            <person name="Corre E."/>
            <person name="Pelletier E."/>
            <person name="Niang G."/>
            <person name="Scheremetjew M."/>
            <person name="Finn R."/>
            <person name="Kale V."/>
            <person name="Holt S."/>
            <person name="Cochrane G."/>
            <person name="Meng A."/>
            <person name="Brown T."/>
            <person name="Cohen L."/>
        </authorList>
    </citation>
    <scope>NUCLEOTIDE SEQUENCE</scope>
    <source>
        <strain evidence="14">CCMP2058</strain>
    </source>
</reference>
<feature type="coiled-coil region" evidence="10">
    <location>
        <begin position="82"/>
        <end position="116"/>
    </location>
</feature>
<dbReference type="InterPro" id="IPR010490">
    <property type="entry name" value="COG6"/>
</dbReference>
<evidence type="ECO:0000256" key="7">
    <source>
        <dbReference type="ARBA" id="ARBA00023136"/>
    </source>
</evidence>
<dbReference type="Pfam" id="PF20653">
    <property type="entry name" value="COG6_C"/>
    <property type="match status" value="1"/>
</dbReference>
<feature type="domain" description="Conserved oligomeric complex COG6 N-terminal" evidence="12">
    <location>
        <begin position="41"/>
        <end position="143"/>
    </location>
</feature>
<evidence type="ECO:0000256" key="10">
    <source>
        <dbReference type="SAM" id="Coils"/>
    </source>
</evidence>
<feature type="domain" description="Conserved Oligomeric Golgi complex subunit 6 C-terminal" evidence="13">
    <location>
        <begin position="175"/>
        <end position="653"/>
    </location>
</feature>
<keyword evidence="7 9" id="KW-0472">Membrane</keyword>
<evidence type="ECO:0000256" key="6">
    <source>
        <dbReference type="ARBA" id="ARBA00023034"/>
    </source>
</evidence>
<dbReference type="PANTHER" id="PTHR21506">
    <property type="entry name" value="COMPONENT OF OLIGOMERIC GOLGI COMPLEX 6"/>
    <property type="match status" value="1"/>
</dbReference>
<evidence type="ECO:0000256" key="3">
    <source>
        <dbReference type="ARBA" id="ARBA00020973"/>
    </source>
</evidence>
<keyword evidence="4 9" id="KW-0813">Transport</keyword>
<evidence type="ECO:0000256" key="1">
    <source>
        <dbReference type="ARBA" id="ARBA00004395"/>
    </source>
</evidence>
<dbReference type="InterPro" id="IPR048369">
    <property type="entry name" value="COG6_C"/>
</dbReference>
<dbReference type="GO" id="GO:0015031">
    <property type="term" value="P:protein transport"/>
    <property type="evidence" value="ECO:0007669"/>
    <property type="project" value="UniProtKB-KW"/>
</dbReference>
<proteinExistence type="inferred from homology"/>
<evidence type="ECO:0000256" key="4">
    <source>
        <dbReference type="ARBA" id="ARBA00022448"/>
    </source>
</evidence>
<evidence type="ECO:0000256" key="5">
    <source>
        <dbReference type="ARBA" id="ARBA00022927"/>
    </source>
</evidence>
<evidence type="ECO:0000259" key="13">
    <source>
        <dbReference type="Pfam" id="PF20653"/>
    </source>
</evidence>
<evidence type="ECO:0000313" key="14">
    <source>
        <dbReference type="EMBL" id="CAD8428982.1"/>
    </source>
</evidence>
<dbReference type="SMART" id="SM01087">
    <property type="entry name" value="COG6"/>
    <property type="match status" value="1"/>
</dbReference>
<dbReference type="GO" id="GO:0006891">
    <property type="term" value="P:intra-Golgi vesicle-mediated transport"/>
    <property type="evidence" value="ECO:0007669"/>
    <property type="project" value="UniProtKB-UniRule"/>
</dbReference>